<evidence type="ECO:0000256" key="2">
    <source>
        <dbReference type="ARBA" id="ARBA00022692"/>
    </source>
</evidence>
<dbReference type="PANTHER" id="PTHR12924:SF0">
    <property type="entry name" value="TRANSLOCON-ASSOCIATED PROTEIN SUBUNIT ALPHA"/>
    <property type="match status" value="1"/>
</dbReference>
<evidence type="ECO:0000256" key="7">
    <source>
        <dbReference type="ARBA" id="ARBA00037565"/>
    </source>
</evidence>
<evidence type="ECO:0000256" key="9">
    <source>
        <dbReference type="SAM" id="MobiDB-lite"/>
    </source>
</evidence>
<dbReference type="PANTHER" id="PTHR12924">
    <property type="entry name" value="TRANSLOCON-ASSOCIATED PROTEIN, ALPHA SUBUNIT"/>
    <property type="match status" value="1"/>
</dbReference>
<sequence length="261" mass="28094">MRIGTVFGAVLSFATATLVLATESAEQVEVNGPEVLATAAFPETNAFNHVVNGEKNALTVTVENKSKQNITLLNIAGALLHPETNLLFKNLTTLKYGVPLIEDVKIAIPYSFYSQFKPGDHRLNIWLEHTTDDGTKHRVDAYDSIVTVVDPEFSIFDLKLLSTYAIVAGILASLGYFAYTTFVPQPKKSRAKKPSTAAVSAPVGTVTATGAGGYQEEWIPEHHLRKSKGSKKQGALSGTSGDELSGAETSGAEGKRRKSRK</sequence>
<accession>A0A8H4VMV0</accession>
<comment type="subcellular location">
    <subcellularLocation>
        <location evidence="1">Endoplasmic reticulum membrane</location>
        <topology evidence="1">Single-pass type I membrane protein</topology>
    </subcellularLocation>
</comment>
<reference evidence="12 13" key="1">
    <citation type="submission" date="2019-12" db="EMBL/GenBank/DDBJ databases">
        <authorList>
            <person name="Floudas D."/>
            <person name="Bentzer J."/>
            <person name="Ahren D."/>
            <person name="Johansson T."/>
            <person name="Persson P."/>
            <person name="Tunlid A."/>
        </authorList>
    </citation>
    <scope>NUCLEOTIDE SEQUENCE [LARGE SCALE GENOMIC DNA]</scope>
    <source>
        <strain evidence="12 13">CBS 102.39</strain>
    </source>
</reference>
<keyword evidence="4" id="KW-0256">Endoplasmic reticulum</keyword>
<feature type="transmembrane region" description="Helical" evidence="10">
    <location>
        <begin position="161"/>
        <end position="183"/>
    </location>
</feature>
<feature type="region of interest" description="Disordered" evidence="9">
    <location>
        <begin position="217"/>
        <end position="261"/>
    </location>
</feature>
<evidence type="ECO:0000256" key="8">
    <source>
        <dbReference type="ARBA" id="ARBA00038311"/>
    </source>
</evidence>
<gene>
    <name evidence="12" type="ORF">D9613_007873</name>
</gene>
<dbReference type="Proteomes" id="UP000521872">
    <property type="component" value="Unassembled WGS sequence"/>
</dbReference>
<evidence type="ECO:0008006" key="14">
    <source>
        <dbReference type="Google" id="ProtNLM"/>
    </source>
</evidence>
<evidence type="ECO:0000256" key="11">
    <source>
        <dbReference type="SAM" id="SignalP"/>
    </source>
</evidence>
<evidence type="ECO:0000256" key="5">
    <source>
        <dbReference type="ARBA" id="ARBA00022989"/>
    </source>
</evidence>
<comment type="function">
    <text evidence="7">Is probably involved in a pathway contributing to genomic integrity.</text>
</comment>
<keyword evidence="13" id="KW-1185">Reference proteome</keyword>
<evidence type="ECO:0000313" key="13">
    <source>
        <dbReference type="Proteomes" id="UP000521872"/>
    </source>
</evidence>
<evidence type="ECO:0000256" key="10">
    <source>
        <dbReference type="SAM" id="Phobius"/>
    </source>
</evidence>
<evidence type="ECO:0000256" key="3">
    <source>
        <dbReference type="ARBA" id="ARBA00022729"/>
    </source>
</evidence>
<dbReference type="GO" id="GO:0005789">
    <property type="term" value="C:endoplasmic reticulum membrane"/>
    <property type="evidence" value="ECO:0007669"/>
    <property type="project" value="UniProtKB-SubCell"/>
</dbReference>
<keyword evidence="3 11" id="KW-0732">Signal</keyword>
<keyword evidence="2 10" id="KW-0812">Transmembrane</keyword>
<dbReference type="EMBL" id="JAACJL010000045">
    <property type="protein sequence ID" value="KAF4613649.1"/>
    <property type="molecule type" value="Genomic_DNA"/>
</dbReference>
<name>A0A8H4VMV0_9AGAR</name>
<evidence type="ECO:0000256" key="1">
    <source>
        <dbReference type="ARBA" id="ARBA00004115"/>
    </source>
</evidence>
<organism evidence="12 13">
    <name type="scientific">Agrocybe pediades</name>
    <dbReference type="NCBI Taxonomy" id="84607"/>
    <lineage>
        <taxon>Eukaryota</taxon>
        <taxon>Fungi</taxon>
        <taxon>Dikarya</taxon>
        <taxon>Basidiomycota</taxon>
        <taxon>Agaricomycotina</taxon>
        <taxon>Agaricomycetes</taxon>
        <taxon>Agaricomycetidae</taxon>
        <taxon>Agaricales</taxon>
        <taxon>Agaricineae</taxon>
        <taxon>Strophariaceae</taxon>
        <taxon>Agrocybe</taxon>
    </lineage>
</organism>
<feature type="signal peptide" evidence="11">
    <location>
        <begin position="1"/>
        <end position="21"/>
    </location>
</feature>
<evidence type="ECO:0000256" key="6">
    <source>
        <dbReference type="ARBA" id="ARBA00023136"/>
    </source>
</evidence>
<comment type="caution">
    <text evidence="12">The sequence shown here is derived from an EMBL/GenBank/DDBJ whole genome shotgun (WGS) entry which is preliminary data.</text>
</comment>
<keyword evidence="6 10" id="KW-0472">Membrane</keyword>
<dbReference type="AlphaFoldDB" id="A0A8H4VMV0"/>
<proteinExistence type="inferred from homology"/>
<dbReference type="Pfam" id="PF03896">
    <property type="entry name" value="TRAP_alpha"/>
    <property type="match status" value="1"/>
</dbReference>
<dbReference type="InterPro" id="IPR005595">
    <property type="entry name" value="TRAP_alpha"/>
</dbReference>
<keyword evidence="5 10" id="KW-1133">Transmembrane helix</keyword>
<evidence type="ECO:0000313" key="12">
    <source>
        <dbReference type="EMBL" id="KAF4613649.1"/>
    </source>
</evidence>
<evidence type="ECO:0000256" key="4">
    <source>
        <dbReference type="ARBA" id="ARBA00022824"/>
    </source>
</evidence>
<protein>
    <recommendedName>
        <fullName evidence="14">Translocon-associated protein subunit alpha</fullName>
    </recommendedName>
</protein>
<comment type="similarity">
    <text evidence="8">Belongs to the IRC22 family.</text>
</comment>
<feature type="chain" id="PRO_5034723229" description="Translocon-associated protein subunit alpha" evidence="11">
    <location>
        <begin position="22"/>
        <end position="261"/>
    </location>
</feature>